<dbReference type="EMBL" id="JAJLJH010000001">
    <property type="protein sequence ID" value="MCK9685208.1"/>
    <property type="molecule type" value="Genomic_DNA"/>
</dbReference>
<dbReference type="InterPro" id="IPR001650">
    <property type="entry name" value="Helicase_C-like"/>
</dbReference>
<organism evidence="12 13">
    <name type="scientific">Scleromatobacter humisilvae</name>
    <dbReference type="NCBI Taxonomy" id="2897159"/>
    <lineage>
        <taxon>Bacteria</taxon>
        <taxon>Pseudomonadati</taxon>
        <taxon>Pseudomonadota</taxon>
        <taxon>Betaproteobacteria</taxon>
        <taxon>Burkholderiales</taxon>
        <taxon>Sphaerotilaceae</taxon>
        <taxon>Scleromatobacter</taxon>
    </lineage>
</organism>
<dbReference type="SUPFAM" id="SSF52540">
    <property type="entry name" value="P-loop containing nucleoside triphosphate hydrolases"/>
    <property type="match status" value="1"/>
</dbReference>
<feature type="short sequence motif" description="Q motif" evidence="6">
    <location>
        <begin position="1"/>
        <end position="29"/>
    </location>
</feature>
<evidence type="ECO:0000256" key="7">
    <source>
        <dbReference type="RuleBase" id="RU000492"/>
    </source>
</evidence>
<comment type="similarity">
    <text evidence="5 7">Belongs to the DEAD box helicase family.</text>
</comment>
<dbReference type="Proteomes" id="UP001139353">
    <property type="component" value="Unassembled WGS sequence"/>
</dbReference>
<evidence type="ECO:0000313" key="12">
    <source>
        <dbReference type="EMBL" id="MCK9685208.1"/>
    </source>
</evidence>
<keyword evidence="3 7" id="KW-0347">Helicase</keyword>
<feature type="domain" description="DEAD-box RNA helicase Q" evidence="11">
    <location>
        <begin position="1"/>
        <end position="29"/>
    </location>
</feature>
<evidence type="ECO:0000259" key="9">
    <source>
        <dbReference type="PROSITE" id="PS51192"/>
    </source>
</evidence>
<dbReference type="GO" id="GO:0005524">
    <property type="term" value="F:ATP binding"/>
    <property type="evidence" value="ECO:0007669"/>
    <property type="project" value="UniProtKB-KW"/>
</dbReference>
<feature type="domain" description="Helicase ATP-binding" evidence="9">
    <location>
        <begin position="32"/>
        <end position="211"/>
    </location>
</feature>
<dbReference type="GO" id="GO:0005829">
    <property type="term" value="C:cytosol"/>
    <property type="evidence" value="ECO:0007669"/>
    <property type="project" value="TreeGrafter"/>
</dbReference>
<sequence length="439" mass="47081">MTFQSLGLHAPFQRAAQQRGYLGPTPIQAAAIPPALEGRDVQGTARTGSGKTQAFGWPVLQRLADAGVPPEGAKRPVRALILAPTRELAAQIGESLREDAQHLPVALKIAITYGGVSINPQMMRLRGGADIVVATPGRLLDLIDQNAVSIADVQTLVLDEADRLLDMGFADELKRVLALLPAKRQTLLFSATFPRAVLDLAARLLHDPFTIDVPDVPSDSAAALAAEGAKIVQRSIAVDTPARTQLLLKLIRDHGWKRVLVFVATQHAAEHVAQKLYVGGLKAEAFHGELSQGRRNQLLDDFKASRLQVLVATDLAARGIDIVQLPVVVNYDLPRSADDHVHRIGRTGRAGEAGVAVSFVPAASEAHFRLIEKRQGQRVPREKIAGFEPKEVAPPKGAAESPNNAGGVKGKRPSKKDKLRAAEAAKAAERAARAAKRNR</sequence>
<dbReference type="PROSITE" id="PS00039">
    <property type="entry name" value="DEAD_ATP_HELICASE"/>
    <property type="match status" value="1"/>
</dbReference>
<dbReference type="InterPro" id="IPR014014">
    <property type="entry name" value="RNA_helicase_DEAD_Q_motif"/>
</dbReference>
<comment type="caution">
    <text evidence="12">The sequence shown here is derived from an EMBL/GenBank/DDBJ whole genome shotgun (WGS) entry which is preliminary data.</text>
</comment>
<evidence type="ECO:0000256" key="8">
    <source>
        <dbReference type="SAM" id="MobiDB-lite"/>
    </source>
</evidence>
<dbReference type="GO" id="GO:0003724">
    <property type="term" value="F:RNA helicase activity"/>
    <property type="evidence" value="ECO:0007669"/>
    <property type="project" value="InterPro"/>
</dbReference>
<proteinExistence type="inferred from homology"/>
<dbReference type="InterPro" id="IPR027417">
    <property type="entry name" value="P-loop_NTPase"/>
</dbReference>
<reference evidence="12" key="1">
    <citation type="submission" date="2021-11" db="EMBL/GenBank/DDBJ databases">
        <title>BS-T2-15 a new species belonging to the Comamonadaceae family isolated from the soil of a French oak forest.</title>
        <authorList>
            <person name="Mieszkin S."/>
            <person name="Alain K."/>
        </authorList>
    </citation>
    <scope>NUCLEOTIDE SEQUENCE</scope>
    <source>
        <strain evidence="12">BS-T2-15</strain>
    </source>
</reference>
<feature type="compositionally biased region" description="Basic and acidic residues" evidence="8">
    <location>
        <begin position="419"/>
        <end position="432"/>
    </location>
</feature>
<protein>
    <submittedName>
        <fullName evidence="12">DEAD/DEAH box helicase</fullName>
    </submittedName>
</protein>
<feature type="compositionally biased region" description="Basic and acidic residues" evidence="8">
    <location>
        <begin position="379"/>
        <end position="393"/>
    </location>
</feature>
<dbReference type="GO" id="GO:0003676">
    <property type="term" value="F:nucleic acid binding"/>
    <property type="evidence" value="ECO:0007669"/>
    <property type="project" value="InterPro"/>
</dbReference>
<dbReference type="InterPro" id="IPR014001">
    <property type="entry name" value="Helicase_ATP-bd"/>
</dbReference>
<dbReference type="Gene3D" id="3.40.50.300">
    <property type="entry name" value="P-loop containing nucleotide triphosphate hydrolases"/>
    <property type="match status" value="2"/>
</dbReference>
<keyword evidence="1 7" id="KW-0547">Nucleotide-binding</keyword>
<evidence type="ECO:0000256" key="3">
    <source>
        <dbReference type="ARBA" id="ARBA00022806"/>
    </source>
</evidence>
<evidence type="ECO:0000256" key="6">
    <source>
        <dbReference type="PROSITE-ProRule" id="PRU00552"/>
    </source>
</evidence>
<dbReference type="Pfam" id="PF00271">
    <property type="entry name" value="Helicase_C"/>
    <property type="match status" value="1"/>
</dbReference>
<dbReference type="SMART" id="SM00490">
    <property type="entry name" value="HELICc"/>
    <property type="match status" value="1"/>
</dbReference>
<evidence type="ECO:0000256" key="4">
    <source>
        <dbReference type="ARBA" id="ARBA00022840"/>
    </source>
</evidence>
<gene>
    <name evidence="12" type="ORF">LPC04_05720</name>
</gene>
<keyword evidence="2 7" id="KW-0378">Hydrolase</keyword>
<feature type="compositionally biased region" description="Basic residues" evidence="8">
    <location>
        <begin position="409"/>
        <end position="418"/>
    </location>
</feature>
<feature type="region of interest" description="Disordered" evidence="8">
    <location>
        <begin position="379"/>
        <end position="439"/>
    </location>
</feature>
<dbReference type="InterPro" id="IPR050079">
    <property type="entry name" value="DEAD_box_RNA_helicase"/>
</dbReference>
<evidence type="ECO:0000313" key="13">
    <source>
        <dbReference type="Proteomes" id="UP001139353"/>
    </source>
</evidence>
<dbReference type="CDD" id="cd00268">
    <property type="entry name" value="DEADc"/>
    <property type="match status" value="1"/>
</dbReference>
<dbReference type="PANTHER" id="PTHR47959">
    <property type="entry name" value="ATP-DEPENDENT RNA HELICASE RHLE-RELATED"/>
    <property type="match status" value="1"/>
</dbReference>
<name>A0A9X1YFQ8_9BURK</name>
<keyword evidence="4 7" id="KW-0067">ATP-binding</keyword>
<dbReference type="SMART" id="SM00487">
    <property type="entry name" value="DEXDc"/>
    <property type="match status" value="1"/>
</dbReference>
<evidence type="ECO:0000256" key="2">
    <source>
        <dbReference type="ARBA" id="ARBA00022801"/>
    </source>
</evidence>
<keyword evidence="13" id="KW-1185">Reference proteome</keyword>
<dbReference type="InterPro" id="IPR000629">
    <property type="entry name" value="RNA-helicase_DEAD-box_CS"/>
</dbReference>
<dbReference type="Pfam" id="PF00270">
    <property type="entry name" value="DEAD"/>
    <property type="match status" value="1"/>
</dbReference>
<dbReference type="PROSITE" id="PS51195">
    <property type="entry name" value="Q_MOTIF"/>
    <property type="match status" value="1"/>
</dbReference>
<dbReference type="PROSITE" id="PS51194">
    <property type="entry name" value="HELICASE_CTER"/>
    <property type="match status" value="1"/>
</dbReference>
<evidence type="ECO:0000259" key="11">
    <source>
        <dbReference type="PROSITE" id="PS51195"/>
    </source>
</evidence>
<feature type="domain" description="Helicase C-terminal" evidence="10">
    <location>
        <begin position="242"/>
        <end position="395"/>
    </location>
</feature>
<evidence type="ECO:0000256" key="1">
    <source>
        <dbReference type="ARBA" id="ARBA00022741"/>
    </source>
</evidence>
<dbReference type="RefSeq" id="WP_275681216.1">
    <property type="nucleotide sequence ID" value="NZ_JAJLJH010000001.1"/>
</dbReference>
<dbReference type="CDD" id="cd18787">
    <property type="entry name" value="SF2_C_DEAD"/>
    <property type="match status" value="1"/>
</dbReference>
<dbReference type="GO" id="GO:0016787">
    <property type="term" value="F:hydrolase activity"/>
    <property type="evidence" value="ECO:0007669"/>
    <property type="project" value="UniProtKB-KW"/>
</dbReference>
<dbReference type="InterPro" id="IPR044742">
    <property type="entry name" value="DEAD/DEAH_RhlB"/>
</dbReference>
<evidence type="ECO:0000256" key="5">
    <source>
        <dbReference type="ARBA" id="ARBA00038437"/>
    </source>
</evidence>
<evidence type="ECO:0000259" key="10">
    <source>
        <dbReference type="PROSITE" id="PS51194"/>
    </source>
</evidence>
<dbReference type="PROSITE" id="PS51192">
    <property type="entry name" value="HELICASE_ATP_BIND_1"/>
    <property type="match status" value="1"/>
</dbReference>
<dbReference type="PANTHER" id="PTHR47959:SF13">
    <property type="entry name" value="ATP-DEPENDENT RNA HELICASE RHLE"/>
    <property type="match status" value="1"/>
</dbReference>
<accession>A0A9X1YFQ8</accession>
<dbReference type="AlphaFoldDB" id="A0A9X1YFQ8"/>
<dbReference type="InterPro" id="IPR011545">
    <property type="entry name" value="DEAD/DEAH_box_helicase_dom"/>
</dbReference>